<dbReference type="AlphaFoldDB" id="A0A368G6F2"/>
<comment type="caution">
    <text evidence="1">The sequence shown here is derived from an EMBL/GenBank/DDBJ whole genome shotgun (WGS) entry which is preliminary data.</text>
</comment>
<proteinExistence type="predicted"/>
<evidence type="ECO:0000313" key="2">
    <source>
        <dbReference type="Proteomes" id="UP000252519"/>
    </source>
</evidence>
<sequence length="65" mass="7878">MLLALFRGGPIRTERTRRAEEVLSLFTKCRQQWYEEERELIVMREEQAREENKLLKIKQDRIGSV</sequence>
<evidence type="ECO:0000313" key="1">
    <source>
        <dbReference type="EMBL" id="RCN38610.1"/>
    </source>
</evidence>
<organism evidence="1 2">
    <name type="scientific">Ancylostoma caninum</name>
    <name type="common">Dog hookworm</name>
    <dbReference type="NCBI Taxonomy" id="29170"/>
    <lineage>
        <taxon>Eukaryota</taxon>
        <taxon>Metazoa</taxon>
        <taxon>Ecdysozoa</taxon>
        <taxon>Nematoda</taxon>
        <taxon>Chromadorea</taxon>
        <taxon>Rhabditida</taxon>
        <taxon>Rhabditina</taxon>
        <taxon>Rhabditomorpha</taxon>
        <taxon>Strongyloidea</taxon>
        <taxon>Ancylostomatidae</taxon>
        <taxon>Ancylostomatinae</taxon>
        <taxon>Ancylostoma</taxon>
    </lineage>
</organism>
<gene>
    <name evidence="1" type="ORF">ANCCAN_15457</name>
</gene>
<dbReference type="EMBL" id="JOJR01000386">
    <property type="protein sequence ID" value="RCN38610.1"/>
    <property type="molecule type" value="Genomic_DNA"/>
</dbReference>
<keyword evidence="2" id="KW-1185">Reference proteome</keyword>
<protein>
    <submittedName>
        <fullName evidence="1">Uncharacterized protein</fullName>
    </submittedName>
</protein>
<reference evidence="1 2" key="1">
    <citation type="submission" date="2014-10" db="EMBL/GenBank/DDBJ databases">
        <title>Draft genome of the hookworm Ancylostoma caninum.</title>
        <authorList>
            <person name="Mitreva M."/>
        </authorList>
    </citation>
    <scope>NUCLEOTIDE SEQUENCE [LARGE SCALE GENOMIC DNA]</scope>
    <source>
        <strain evidence="1 2">Baltimore</strain>
    </source>
</reference>
<accession>A0A368G6F2</accession>
<name>A0A368G6F2_ANCCA</name>
<dbReference type="Proteomes" id="UP000252519">
    <property type="component" value="Unassembled WGS sequence"/>
</dbReference>